<keyword evidence="2" id="KW-1185">Reference proteome</keyword>
<reference evidence="1 2" key="1">
    <citation type="journal article" date="2017" name="Int. J. Syst. Evol. Microbiol.">
        <title>Ramlibacter alkalitolerans sp. nov., alkali-tolerant bacterium isolated from soil of ginseng.</title>
        <authorList>
            <person name="Lee D.H."/>
            <person name="Cha C.J."/>
        </authorList>
    </citation>
    <scope>NUCLEOTIDE SEQUENCE [LARGE SCALE GENOMIC DNA]</scope>
    <source>
        <strain evidence="1 2">KACC 19305</strain>
    </source>
</reference>
<protein>
    <submittedName>
        <fullName evidence="1">Uncharacterized protein</fullName>
    </submittedName>
</protein>
<organism evidence="1 2">
    <name type="scientific">Ramlibacter alkalitolerans</name>
    <dbReference type="NCBI Taxonomy" id="2039631"/>
    <lineage>
        <taxon>Bacteria</taxon>
        <taxon>Pseudomonadati</taxon>
        <taxon>Pseudomonadota</taxon>
        <taxon>Betaproteobacteria</taxon>
        <taxon>Burkholderiales</taxon>
        <taxon>Comamonadaceae</taxon>
        <taxon>Ramlibacter</taxon>
    </lineage>
</organism>
<dbReference type="EMBL" id="JAEQND010000012">
    <property type="protein sequence ID" value="MBL0427497.1"/>
    <property type="molecule type" value="Genomic_DNA"/>
</dbReference>
<gene>
    <name evidence="1" type="ORF">JI746_20455</name>
</gene>
<name>A0ABS1JTF6_9BURK</name>
<evidence type="ECO:0000313" key="2">
    <source>
        <dbReference type="Proteomes" id="UP000622707"/>
    </source>
</evidence>
<accession>A0ABS1JTF6</accession>
<proteinExistence type="predicted"/>
<dbReference type="RefSeq" id="WP_201692130.1">
    <property type="nucleotide sequence ID" value="NZ_JAEQND010000012.1"/>
</dbReference>
<evidence type="ECO:0000313" key="1">
    <source>
        <dbReference type="EMBL" id="MBL0427497.1"/>
    </source>
</evidence>
<dbReference type="Proteomes" id="UP000622707">
    <property type="component" value="Unassembled WGS sequence"/>
</dbReference>
<comment type="caution">
    <text evidence="1">The sequence shown here is derived from an EMBL/GenBank/DDBJ whole genome shotgun (WGS) entry which is preliminary data.</text>
</comment>
<sequence length="77" mass="8544">MNRTIAAGAEAPFVLHFRSLFHSGRGFEFPCDAGGQVDLDAMSERIRNNYLYARAMIGREVAWPSVRRISEASLQGA</sequence>